<dbReference type="AlphaFoldDB" id="A0A1E3AXN1"/>
<dbReference type="EMBL" id="MCGI01000001">
    <property type="protein sequence ID" value="ODM13419.1"/>
    <property type="molecule type" value="Genomic_DNA"/>
</dbReference>
<evidence type="ECO:0000313" key="11">
    <source>
        <dbReference type="EMBL" id="ODM13419.1"/>
    </source>
</evidence>
<evidence type="ECO:0000313" key="12">
    <source>
        <dbReference type="Proteomes" id="UP000095003"/>
    </source>
</evidence>
<evidence type="ECO:0000256" key="1">
    <source>
        <dbReference type="ARBA" id="ARBA00004202"/>
    </source>
</evidence>
<comment type="caution">
    <text evidence="11">The sequence shown here is derived from an EMBL/GenBank/DDBJ whole genome shotgun (WGS) entry which is preliminary data.</text>
</comment>
<proteinExistence type="inferred from homology"/>
<evidence type="ECO:0000256" key="6">
    <source>
        <dbReference type="ARBA" id="ARBA00022741"/>
    </source>
</evidence>
<organism evidence="11 12">
    <name type="scientific">Eisenbergiella tayi</name>
    <dbReference type="NCBI Taxonomy" id="1432052"/>
    <lineage>
        <taxon>Bacteria</taxon>
        <taxon>Bacillati</taxon>
        <taxon>Bacillota</taxon>
        <taxon>Clostridia</taxon>
        <taxon>Lachnospirales</taxon>
        <taxon>Lachnospiraceae</taxon>
        <taxon>Eisenbergiella</taxon>
    </lineage>
</organism>
<comment type="subcellular location">
    <subcellularLocation>
        <location evidence="1">Cell membrane</location>
        <topology evidence="1">Peripheral membrane protein</topology>
    </subcellularLocation>
</comment>
<evidence type="ECO:0000256" key="7">
    <source>
        <dbReference type="ARBA" id="ARBA00022840"/>
    </source>
</evidence>
<dbReference type="PANTHER" id="PTHR43297:SF14">
    <property type="entry name" value="ATPASE AAA-TYPE CORE DOMAIN-CONTAINING PROTEIN"/>
    <property type="match status" value="1"/>
</dbReference>
<keyword evidence="3" id="KW-0813">Transport</keyword>
<dbReference type="SMART" id="SM00382">
    <property type="entry name" value="AAA"/>
    <property type="match status" value="1"/>
</dbReference>
<evidence type="ECO:0000259" key="10">
    <source>
        <dbReference type="PROSITE" id="PS50893"/>
    </source>
</evidence>
<keyword evidence="5" id="KW-0997">Cell inner membrane</keyword>
<evidence type="ECO:0000256" key="9">
    <source>
        <dbReference type="ARBA" id="ARBA00023136"/>
    </source>
</evidence>
<keyword evidence="7 11" id="KW-0067">ATP-binding</keyword>
<accession>A0A1E3AXN1</accession>
<dbReference type="Gene3D" id="3.40.50.300">
    <property type="entry name" value="P-loop containing nucleotide triphosphate hydrolases"/>
    <property type="match status" value="1"/>
</dbReference>
<dbReference type="InterPro" id="IPR017871">
    <property type="entry name" value="ABC_transporter-like_CS"/>
</dbReference>
<evidence type="ECO:0000256" key="2">
    <source>
        <dbReference type="ARBA" id="ARBA00005417"/>
    </source>
</evidence>
<dbReference type="Pfam" id="PF00005">
    <property type="entry name" value="ABC_tran"/>
    <property type="match status" value="1"/>
</dbReference>
<gene>
    <name evidence="11" type="primary">oppD_5</name>
    <name evidence="11" type="ORF">BEH84_01134</name>
</gene>
<evidence type="ECO:0000256" key="8">
    <source>
        <dbReference type="ARBA" id="ARBA00022967"/>
    </source>
</evidence>
<dbReference type="InterPro" id="IPR027417">
    <property type="entry name" value="P-loop_NTPase"/>
</dbReference>
<dbReference type="Pfam" id="PF08352">
    <property type="entry name" value="oligo_HPY"/>
    <property type="match status" value="1"/>
</dbReference>
<dbReference type="PANTHER" id="PTHR43297">
    <property type="entry name" value="OLIGOPEPTIDE TRANSPORT ATP-BINDING PROTEIN APPD"/>
    <property type="match status" value="1"/>
</dbReference>
<evidence type="ECO:0000256" key="4">
    <source>
        <dbReference type="ARBA" id="ARBA00022475"/>
    </source>
</evidence>
<dbReference type="GO" id="GO:0005524">
    <property type="term" value="F:ATP binding"/>
    <property type="evidence" value="ECO:0007669"/>
    <property type="project" value="UniProtKB-KW"/>
</dbReference>
<dbReference type="GO" id="GO:0005886">
    <property type="term" value="C:plasma membrane"/>
    <property type="evidence" value="ECO:0007669"/>
    <property type="project" value="UniProtKB-SubCell"/>
</dbReference>
<dbReference type="PROSITE" id="PS50893">
    <property type="entry name" value="ABC_TRANSPORTER_2"/>
    <property type="match status" value="1"/>
</dbReference>
<sequence length="328" mass="36690">MSEQGTLLSIRNLKTYFVTDEAVLKAVDDVSFEVKKGETLGVVGESGCGKSVSCMSVVRLVQGGNVKYEGGQILFEGRDTLQMTEKELRKIRGKDISIIFQEPMTALNPLYTIGDQMKEALKNHQKISDRHARERCVEYLKKVKIPMPEEMMFRYPFSLSGGMRQRVMIAMALITSPKLIIADEPTTALDVTIQAQILDLMNALKEETGSSCIFITHDLGVISEMADRVVVMYGGKVCEISPTDELFEHAAHPYTLGLIHSRPRADFEGDRLEVIPGNVPSLNDKPEGCPFHPRCRYAGKKCEKEFPEAAQLSEEHKVFCWKYCGGCE</sequence>
<dbReference type="InterPro" id="IPR003593">
    <property type="entry name" value="AAA+_ATPase"/>
</dbReference>
<evidence type="ECO:0000256" key="5">
    <source>
        <dbReference type="ARBA" id="ARBA00022519"/>
    </source>
</evidence>
<dbReference type="InterPro" id="IPR003439">
    <property type="entry name" value="ABC_transporter-like_ATP-bd"/>
</dbReference>
<evidence type="ECO:0000256" key="3">
    <source>
        <dbReference type="ARBA" id="ARBA00022448"/>
    </source>
</evidence>
<dbReference type="FunFam" id="3.40.50.300:FF:000016">
    <property type="entry name" value="Oligopeptide ABC transporter ATP-binding component"/>
    <property type="match status" value="1"/>
</dbReference>
<dbReference type="PATRIC" id="fig|1432052.3.peg.1244"/>
<protein>
    <submittedName>
        <fullName evidence="11">Oligopeptide transport ATP-binding protein OppD</fullName>
    </submittedName>
</protein>
<feature type="domain" description="ABC transporter" evidence="10">
    <location>
        <begin position="10"/>
        <end position="259"/>
    </location>
</feature>
<dbReference type="CDD" id="cd03257">
    <property type="entry name" value="ABC_NikE_OppD_transporters"/>
    <property type="match status" value="1"/>
</dbReference>
<dbReference type="GO" id="GO:0015833">
    <property type="term" value="P:peptide transport"/>
    <property type="evidence" value="ECO:0007669"/>
    <property type="project" value="InterPro"/>
</dbReference>
<keyword evidence="4" id="KW-1003">Cell membrane</keyword>
<reference evidence="11 12" key="1">
    <citation type="submission" date="2016-07" db="EMBL/GenBank/DDBJ databases">
        <title>Characterization of isolates of Eisenbergiella tayi derived from blood cultures, using whole genome sequencing.</title>
        <authorList>
            <person name="Burdz T."/>
            <person name="Wiebe D."/>
            <person name="Huynh C."/>
            <person name="Bernard K."/>
        </authorList>
    </citation>
    <scope>NUCLEOTIDE SEQUENCE [LARGE SCALE GENOMIC DNA]</scope>
    <source>
        <strain evidence="11 12">NML 120489</strain>
    </source>
</reference>
<keyword evidence="6" id="KW-0547">Nucleotide-binding</keyword>
<dbReference type="PROSITE" id="PS00211">
    <property type="entry name" value="ABC_TRANSPORTER_1"/>
    <property type="match status" value="1"/>
</dbReference>
<dbReference type="InterPro" id="IPR050388">
    <property type="entry name" value="ABC_Ni/Peptide_Import"/>
</dbReference>
<name>A0A1E3AXN1_9FIRM</name>
<dbReference type="InterPro" id="IPR013563">
    <property type="entry name" value="Oligopep_ABC_C"/>
</dbReference>
<keyword evidence="8" id="KW-1278">Translocase</keyword>
<keyword evidence="9" id="KW-0472">Membrane</keyword>
<dbReference type="GO" id="GO:0016887">
    <property type="term" value="F:ATP hydrolysis activity"/>
    <property type="evidence" value="ECO:0007669"/>
    <property type="project" value="InterPro"/>
</dbReference>
<dbReference type="NCBIfam" id="TIGR01727">
    <property type="entry name" value="oligo_HPY"/>
    <property type="match status" value="1"/>
</dbReference>
<dbReference type="Proteomes" id="UP000095003">
    <property type="component" value="Unassembled WGS sequence"/>
</dbReference>
<comment type="similarity">
    <text evidence="2">Belongs to the ABC transporter superfamily.</text>
</comment>
<dbReference type="SUPFAM" id="SSF52540">
    <property type="entry name" value="P-loop containing nucleoside triphosphate hydrolases"/>
    <property type="match status" value="1"/>
</dbReference>